<dbReference type="CDD" id="cd22390">
    <property type="entry name" value="KH-I_Dim2p_like_rpt2"/>
    <property type="match status" value="1"/>
</dbReference>
<comment type="caution">
    <text evidence="4">The sequence shown here is derived from an EMBL/GenBank/DDBJ whole genome shotgun (WGS) entry which is preliminary data.</text>
</comment>
<evidence type="ECO:0000313" key="5">
    <source>
        <dbReference type="EMBL" id="MBS3062377.1"/>
    </source>
</evidence>
<sequence>MQVEYLKVPQDRIAVLIGPKGHTKKEIERKCKVKLSVDSESGEAEISAKEDGFGAHKAASVVKALARGFSPGHAFRLFSDEYYLEVIELPDLLGKSSKAQQQKKGRVIGASGRAREEIEKRTGASVSVYGKTICIIGRQEEVERARNAVEMLLEGANHETVFDRLKKEMRVSKFEL</sequence>
<dbReference type="NCBIfam" id="TIGR03665">
    <property type="entry name" value="arCOG04150"/>
    <property type="match status" value="1"/>
</dbReference>
<dbReference type="GO" id="GO:0003723">
    <property type="term" value="F:RNA binding"/>
    <property type="evidence" value="ECO:0007669"/>
    <property type="project" value="UniProtKB-UniRule"/>
</dbReference>
<gene>
    <name evidence="4" type="ORF">HA252_06070</name>
    <name evidence="5" type="ORF">J4203_00760</name>
</gene>
<dbReference type="InterPro" id="IPR019964">
    <property type="entry name" value="KH_domain_protein_archaea"/>
</dbReference>
<reference evidence="5" key="3">
    <citation type="submission" date="2021-05" db="EMBL/GenBank/DDBJ databases">
        <title>Protein family content uncovers lineage relationships and bacterial pathway maintenance mechanisms in DPANN archaea.</title>
        <authorList>
            <person name="Castelle C.J."/>
            <person name="Meheust R."/>
            <person name="Jaffe A.L."/>
            <person name="Seitz K."/>
            <person name="Gong X."/>
            <person name="Baker B.J."/>
            <person name="Banfield J.F."/>
        </authorList>
    </citation>
    <scope>NUCLEOTIDE SEQUENCE</scope>
    <source>
        <strain evidence="5">RIFCSPLOWO2_01_FULL_58_19</strain>
    </source>
</reference>
<name>A0A7J4JGR0_9ARCH</name>
<dbReference type="Pfam" id="PF22891">
    <property type="entry name" value="KH_PNO1_2nd"/>
    <property type="match status" value="1"/>
</dbReference>
<accession>A0A7J4JGR0</accession>
<evidence type="ECO:0000313" key="6">
    <source>
        <dbReference type="Proteomes" id="UP000564964"/>
    </source>
</evidence>
<evidence type="ECO:0000256" key="1">
    <source>
        <dbReference type="ARBA" id="ARBA00022884"/>
    </source>
</evidence>
<organism evidence="4 6">
    <name type="scientific">Candidatus Iainarchaeum sp</name>
    <dbReference type="NCBI Taxonomy" id="3101447"/>
    <lineage>
        <taxon>Archaea</taxon>
        <taxon>Candidatus Iainarchaeota</taxon>
        <taxon>Candidatus Iainarchaeia</taxon>
        <taxon>Candidatus Iainarchaeales</taxon>
        <taxon>Candidatus Iainarchaeaceae</taxon>
        <taxon>Candidatus Iainarchaeum</taxon>
    </lineage>
</organism>
<dbReference type="AlphaFoldDB" id="A0A7J4JGR0"/>
<feature type="domain" description="K Homology" evidence="3">
    <location>
        <begin position="2"/>
        <end position="67"/>
    </location>
</feature>
<evidence type="ECO:0000259" key="3">
    <source>
        <dbReference type="SMART" id="SM00322"/>
    </source>
</evidence>
<dbReference type="PANTHER" id="PTHR12826">
    <property type="entry name" value="RIBONUCLEASE Y"/>
    <property type="match status" value="1"/>
</dbReference>
<dbReference type="Proteomes" id="UP000678237">
    <property type="component" value="Unassembled WGS sequence"/>
</dbReference>
<dbReference type="InterPro" id="IPR055211">
    <property type="entry name" value="KH_PNO1_2nd"/>
</dbReference>
<dbReference type="InterPro" id="IPR004087">
    <property type="entry name" value="KH_dom"/>
</dbReference>
<dbReference type="PROSITE" id="PS50084">
    <property type="entry name" value="KH_TYPE_1"/>
    <property type="match status" value="2"/>
</dbReference>
<evidence type="ECO:0000256" key="2">
    <source>
        <dbReference type="PROSITE-ProRule" id="PRU00117"/>
    </source>
</evidence>
<reference evidence="5" key="2">
    <citation type="submission" date="2021-03" db="EMBL/GenBank/DDBJ databases">
        <authorList>
            <person name="Jaffe A."/>
        </authorList>
    </citation>
    <scope>NUCLEOTIDE SEQUENCE</scope>
    <source>
        <strain evidence="5">RIFCSPLOWO2_01_FULL_58_19</strain>
    </source>
</reference>
<dbReference type="PANTHER" id="PTHR12826:SF13">
    <property type="entry name" value="RNA-BINDING PROTEIN PNO1"/>
    <property type="match status" value="1"/>
</dbReference>
<dbReference type="Proteomes" id="UP000564964">
    <property type="component" value="Unassembled WGS sequence"/>
</dbReference>
<dbReference type="EMBL" id="JAGVWE010000002">
    <property type="protein sequence ID" value="MBS3062377.1"/>
    <property type="molecule type" value="Genomic_DNA"/>
</dbReference>
<dbReference type="Gene3D" id="3.30.1370.10">
    <property type="entry name" value="K Homology domain, type 1"/>
    <property type="match status" value="2"/>
</dbReference>
<feature type="domain" description="K Homology" evidence="3">
    <location>
        <begin position="81"/>
        <end position="154"/>
    </location>
</feature>
<dbReference type="SUPFAM" id="SSF54791">
    <property type="entry name" value="Eukaryotic type KH-domain (KH-domain type I)"/>
    <property type="match status" value="2"/>
</dbReference>
<protein>
    <submittedName>
        <fullName evidence="4">RNA-processing protein</fullName>
    </submittedName>
</protein>
<evidence type="ECO:0000313" key="4">
    <source>
        <dbReference type="EMBL" id="HIH16943.1"/>
    </source>
</evidence>
<dbReference type="SMART" id="SM00322">
    <property type="entry name" value="KH"/>
    <property type="match status" value="2"/>
</dbReference>
<proteinExistence type="predicted"/>
<dbReference type="Pfam" id="PF00013">
    <property type="entry name" value="KH_1"/>
    <property type="match status" value="1"/>
</dbReference>
<dbReference type="EMBL" id="DUGH01000146">
    <property type="protein sequence ID" value="HIH16943.1"/>
    <property type="molecule type" value="Genomic_DNA"/>
</dbReference>
<keyword evidence="1 2" id="KW-0694">RNA-binding</keyword>
<dbReference type="InterPro" id="IPR036612">
    <property type="entry name" value="KH_dom_type_1_sf"/>
</dbReference>
<reference evidence="4" key="1">
    <citation type="journal article" date="2020" name="bioRxiv">
        <title>A rank-normalized archaeal taxonomy based on genome phylogeny resolves widespread incomplete and uneven classifications.</title>
        <authorList>
            <person name="Rinke C."/>
            <person name="Chuvochina M."/>
            <person name="Mussig A.J."/>
            <person name="Chaumeil P.-A."/>
            <person name="Waite D.W."/>
            <person name="Whitman W.B."/>
            <person name="Parks D.H."/>
            <person name="Hugenholtz P."/>
        </authorList>
    </citation>
    <scope>NUCLEOTIDE SEQUENCE</scope>
    <source>
        <strain evidence="4">UBA10219</strain>
    </source>
</reference>
<dbReference type="InterPro" id="IPR004088">
    <property type="entry name" value="KH_dom_type_1"/>
</dbReference>